<accession>A0A934VC22</accession>
<evidence type="ECO:0000259" key="2">
    <source>
        <dbReference type="Pfam" id="PF06439"/>
    </source>
</evidence>
<dbReference type="InterPro" id="IPR010496">
    <property type="entry name" value="AL/BT2_dom"/>
</dbReference>
<feature type="domain" description="3-keto-alpha-glucoside-1,2-lyase/3-keto-2-hydroxy-glucal hydratase" evidence="2">
    <location>
        <begin position="41"/>
        <end position="228"/>
    </location>
</feature>
<organism evidence="3 4">
    <name type="scientific">Luteolibacter yonseiensis</name>
    <dbReference type="NCBI Taxonomy" id="1144680"/>
    <lineage>
        <taxon>Bacteria</taxon>
        <taxon>Pseudomonadati</taxon>
        <taxon>Verrucomicrobiota</taxon>
        <taxon>Verrucomicrobiia</taxon>
        <taxon>Verrucomicrobiales</taxon>
        <taxon>Verrucomicrobiaceae</taxon>
        <taxon>Luteolibacter</taxon>
    </lineage>
</organism>
<sequence length="231" mass="25074">MKFQLFLLAACCSFAHAAEPAPDLKAGGWVTLSEKDFRKINCPAETWQWKAEGLLHCTGSPVGVLGTVKEYRNFEMSVSWCHLKDAGNSGVFLFAPASALEPLTEPGLPGAGIEVQILDLGYTASYEKSSGKKADWFTCHGDVFAVGSSKMKPFPPLSPNGSRSFPTKNLSKGVGEWNHYLIRAIDGTVRLWVNGEQVSGGENCDPAAGFICLESEGSPIDFKDIRIREIK</sequence>
<keyword evidence="1" id="KW-0732">Signal</keyword>
<feature type="signal peptide" evidence="1">
    <location>
        <begin position="1"/>
        <end position="17"/>
    </location>
</feature>
<dbReference type="Proteomes" id="UP000600139">
    <property type="component" value="Unassembled WGS sequence"/>
</dbReference>
<evidence type="ECO:0000256" key="1">
    <source>
        <dbReference type="SAM" id="SignalP"/>
    </source>
</evidence>
<dbReference type="GO" id="GO:0016787">
    <property type="term" value="F:hydrolase activity"/>
    <property type="evidence" value="ECO:0007669"/>
    <property type="project" value="InterPro"/>
</dbReference>
<proteinExistence type="predicted"/>
<dbReference type="EMBL" id="JAENIK010000012">
    <property type="protein sequence ID" value="MBK1817868.1"/>
    <property type="molecule type" value="Genomic_DNA"/>
</dbReference>
<feature type="chain" id="PRO_5036829263" evidence="1">
    <location>
        <begin position="18"/>
        <end position="231"/>
    </location>
</feature>
<reference evidence="3" key="1">
    <citation type="submission" date="2021-01" db="EMBL/GenBank/DDBJ databases">
        <title>Modified the classification status of verrucomicrobia.</title>
        <authorList>
            <person name="Feng X."/>
        </authorList>
    </citation>
    <scope>NUCLEOTIDE SEQUENCE</scope>
    <source>
        <strain evidence="3">JCM 18052</strain>
    </source>
</reference>
<gene>
    <name evidence="3" type="ORF">JIN84_19765</name>
</gene>
<keyword evidence="4" id="KW-1185">Reference proteome</keyword>
<evidence type="ECO:0000313" key="3">
    <source>
        <dbReference type="EMBL" id="MBK1817868.1"/>
    </source>
</evidence>
<comment type="caution">
    <text evidence="3">The sequence shown here is derived from an EMBL/GenBank/DDBJ whole genome shotgun (WGS) entry which is preliminary data.</text>
</comment>
<dbReference type="RefSeq" id="WP_200352795.1">
    <property type="nucleotide sequence ID" value="NZ_BAABHZ010000001.1"/>
</dbReference>
<dbReference type="Gene3D" id="2.60.120.560">
    <property type="entry name" value="Exo-inulinase, domain 1"/>
    <property type="match status" value="1"/>
</dbReference>
<protein>
    <submittedName>
        <fullName evidence="3">DUF1080 domain-containing protein</fullName>
    </submittedName>
</protein>
<dbReference type="Pfam" id="PF06439">
    <property type="entry name" value="3keto-disac_hyd"/>
    <property type="match status" value="1"/>
</dbReference>
<evidence type="ECO:0000313" key="4">
    <source>
        <dbReference type="Proteomes" id="UP000600139"/>
    </source>
</evidence>
<dbReference type="AlphaFoldDB" id="A0A934VC22"/>
<name>A0A934VC22_9BACT</name>